<keyword evidence="2" id="KW-1185">Reference proteome</keyword>
<accession>A0A139ACH3</accession>
<proteinExistence type="predicted"/>
<protein>
    <submittedName>
        <fullName evidence="1">Uncharacterized protein</fullName>
    </submittedName>
</protein>
<name>A0A139ACH3_GONPJ</name>
<organism evidence="1 2">
    <name type="scientific">Gonapodya prolifera (strain JEL478)</name>
    <name type="common">Monoblepharis prolifera</name>
    <dbReference type="NCBI Taxonomy" id="1344416"/>
    <lineage>
        <taxon>Eukaryota</taxon>
        <taxon>Fungi</taxon>
        <taxon>Fungi incertae sedis</taxon>
        <taxon>Chytridiomycota</taxon>
        <taxon>Chytridiomycota incertae sedis</taxon>
        <taxon>Monoblepharidomycetes</taxon>
        <taxon>Monoblepharidales</taxon>
        <taxon>Gonapodyaceae</taxon>
        <taxon>Gonapodya</taxon>
    </lineage>
</organism>
<reference evidence="1 2" key="1">
    <citation type="journal article" date="2015" name="Genome Biol. Evol.">
        <title>Phylogenomic analyses indicate that early fungi evolved digesting cell walls of algal ancestors of land plants.</title>
        <authorList>
            <person name="Chang Y."/>
            <person name="Wang S."/>
            <person name="Sekimoto S."/>
            <person name="Aerts A.L."/>
            <person name="Choi C."/>
            <person name="Clum A."/>
            <person name="LaButti K.M."/>
            <person name="Lindquist E.A."/>
            <person name="Yee Ngan C."/>
            <person name="Ohm R.A."/>
            <person name="Salamov A.A."/>
            <person name="Grigoriev I.V."/>
            <person name="Spatafora J.W."/>
            <person name="Berbee M.L."/>
        </authorList>
    </citation>
    <scope>NUCLEOTIDE SEQUENCE [LARGE SCALE GENOMIC DNA]</scope>
    <source>
        <strain evidence="1 2">JEL478</strain>
    </source>
</reference>
<evidence type="ECO:0000313" key="2">
    <source>
        <dbReference type="Proteomes" id="UP000070544"/>
    </source>
</evidence>
<dbReference type="EMBL" id="KQ965769">
    <property type="protein sequence ID" value="KXS14448.1"/>
    <property type="molecule type" value="Genomic_DNA"/>
</dbReference>
<dbReference type="Proteomes" id="UP000070544">
    <property type="component" value="Unassembled WGS sequence"/>
</dbReference>
<dbReference type="AlphaFoldDB" id="A0A139ACH3"/>
<sequence>MLSRDVIQGADVDWDWVIIMWTSPAVEEQRYLFPVLESTARTPFEGGAVPLDLGLTLCTMSVDCSARIMATPHVLLMGINPPNVAHPGLPSIFLTTTLFNGSKFRGGAGDEAHLRGVPNYSLPALPNVPTFPSSQRLDDFVPMLFSQKKR</sequence>
<evidence type="ECO:0000313" key="1">
    <source>
        <dbReference type="EMBL" id="KXS14448.1"/>
    </source>
</evidence>
<gene>
    <name evidence="1" type="ORF">M427DRAFT_45057</name>
</gene>